<keyword evidence="17" id="KW-1185">Reference proteome</keyword>
<dbReference type="RefSeq" id="WP_308472952.1">
    <property type="nucleotide sequence ID" value="NZ_OY726394.1"/>
</dbReference>
<dbReference type="InterPro" id="IPR004794">
    <property type="entry name" value="Eubact_RibD"/>
</dbReference>
<evidence type="ECO:0000259" key="15">
    <source>
        <dbReference type="PROSITE" id="PS51747"/>
    </source>
</evidence>
<keyword evidence="11" id="KW-0511">Multifunctional enzyme</keyword>
<dbReference type="Pfam" id="PF00383">
    <property type="entry name" value="dCMP_cyt_deam_1"/>
    <property type="match status" value="1"/>
</dbReference>
<evidence type="ECO:0000313" key="16">
    <source>
        <dbReference type="EMBL" id="CAJ1499276.1"/>
    </source>
</evidence>
<evidence type="ECO:0000256" key="13">
    <source>
        <dbReference type="ARBA" id="ARBA00049886"/>
    </source>
</evidence>
<comment type="similarity">
    <text evidence="5 14">In the C-terminal section; belongs to the HTP reductase family.</text>
</comment>
<evidence type="ECO:0000256" key="11">
    <source>
        <dbReference type="ARBA" id="ARBA00023268"/>
    </source>
</evidence>
<reference evidence="16 17" key="1">
    <citation type="submission" date="2023-08" db="EMBL/GenBank/DDBJ databases">
        <authorList>
            <person name="Folkvardsen B D."/>
            <person name="Norman A."/>
        </authorList>
    </citation>
    <scope>NUCLEOTIDE SEQUENCE [LARGE SCALE GENOMIC DNA]</scope>
    <source>
        <strain evidence="16 17">Mu0083</strain>
    </source>
</reference>
<dbReference type="InterPro" id="IPR024072">
    <property type="entry name" value="DHFR-like_dom_sf"/>
</dbReference>
<evidence type="ECO:0000256" key="1">
    <source>
        <dbReference type="ARBA" id="ARBA00002151"/>
    </source>
</evidence>
<name>A0ABN9N601_9MYCO</name>
<dbReference type="Gene3D" id="3.40.140.10">
    <property type="entry name" value="Cytidine Deaminase, domain 2"/>
    <property type="match status" value="1"/>
</dbReference>
<evidence type="ECO:0000256" key="4">
    <source>
        <dbReference type="ARBA" id="ARBA00005259"/>
    </source>
</evidence>
<evidence type="ECO:0000256" key="6">
    <source>
        <dbReference type="ARBA" id="ARBA00022619"/>
    </source>
</evidence>
<keyword evidence="9 14" id="KW-0521">NADP</keyword>
<comment type="catalytic activity">
    <reaction evidence="13 14">
        <text>2,5-diamino-6-hydroxy-4-(5-phosphoribosylamino)-pyrimidine + H2O + H(+) = 5-amino-6-(5-phospho-D-ribosylamino)uracil + NH4(+)</text>
        <dbReference type="Rhea" id="RHEA:21868"/>
        <dbReference type="ChEBI" id="CHEBI:15377"/>
        <dbReference type="ChEBI" id="CHEBI:15378"/>
        <dbReference type="ChEBI" id="CHEBI:28938"/>
        <dbReference type="ChEBI" id="CHEBI:58453"/>
        <dbReference type="ChEBI" id="CHEBI:58614"/>
        <dbReference type="EC" id="3.5.4.26"/>
    </reaction>
</comment>
<dbReference type="InterPro" id="IPR016193">
    <property type="entry name" value="Cytidine_deaminase-like"/>
</dbReference>
<evidence type="ECO:0000256" key="10">
    <source>
        <dbReference type="ARBA" id="ARBA00023002"/>
    </source>
</evidence>
<evidence type="ECO:0000256" key="3">
    <source>
        <dbReference type="ARBA" id="ARBA00004910"/>
    </source>
</evidence>
<dbReference type="GO" id="GO:0008703">
    <property type="term" value="F:5-amino-6-(5-phosphoribosylamino)uracil reductase activity"/>
    <property type="evidence" value="ECO:0007669"/>
    <property type="project" value="UniProtKB-EC"/>
</dbReference>
<dbReference type="EC" id="1.1.1.193" evidence="14"/>
<feature type="domain" description="CMP/dCMP-type deaminase" evidence="15">
    <location>
        <begin position="11"/>
        <end position="133"/>
    </location>
</feature>
<evidence type="ECO:0000256" key="8">
    <source>
        <dbReference type="ARBA" id="ARBA00022833"/>
    </source>
</evidence>
<dbReference type="CDD" id="cd01284">
    <property type="entry name" value="Riboflavin_deaminase-reductase"/>
    <property type="match status" value="1"/>
</dbReference>
<dbReference type="NCBIfam" id="TIGR00326">
    <property type="entry name" value="eubact_ribD"/>
    <property type="match status" value="1"/>
</dbReference>
<dbReference type="Pfam" id="PF01872">
    <property type="entry name" value="RibD_C"/>
    <property type="match status" value="1"/>
</dbReference>
<dbReference type="EMBL" id="OY726394">
    <property type="protein sequence ID" value="CAJ1499276.1"/>
    <property type="molecule type" value="Genomic_DNA"/>
</dbReference>
<evidence type="ECO:0000256" key="7">
    <source>
        <dbReference type="ARBA" id="ARBA00022723"/>
    </source>
</evidence>
<keyword evidence="14 16" id="KW-0378">Hydrolase</keyword>
<keyword evidence="7 14" id="KW-0479">Metal-binding</keyword>
<evidence type="ECO:0000256" key="9">
    <source>
        <dbReference type="ARBA" id="ARBA00022857"/>
    </source>
</evidence>
<dbReference type="GO" id="GO:0008835">
    <property type="term" value="F:diaminohydroxyphosphoribosylaminopyrimidine deaminase activity"/>
    <property type="evidence" value="ECO:0007669"/>
    <property type="project" value="UniProtKB-EC"/>
</dbReference>
<keyword evidence="8 14" id="KW-0862">Zinc</keyword>
<comment type="function">
    <text evidence="1 14">Converts 2,5-diamino-6-(ribosylamino)-4(3h)-pyrimidinone 5'-phosphate into 5-amino-6-(ribosylamino)-2,4(1h,3h)-pyrimidinedione 5'-phosphate.</text>
</comment>
<evidence type="ECO:0000256" key="12">
    <source>
        <dbReference type="ARBA" id="ARBA00049861"/>
    </source>
</evidence>
<evidence type="ECO:0000256" key="14">
    <source>
        <dbReference type="PIRNR" id="PIRNR006769"/>
    </source>
</evidence>
<comment type="pathway">
    <text evidence="3 14">Cofactor biosynthesis; riboflavin biosynthesis; 5-amino-6-(D-ribitylamino)uracil from GTP: step 3/4.</text>
</comment>
<keyword evidence="10 14" id="KW-0560">Oxidoreductase</keyword>
<dbReference type="PANTHER" id="PTHR38011:SF7">
    <property type="entry name" value="2,5-DIAMINO-6-RIBOSYLAMINO-4(3H)-PYRIMIDINONE 5'-PHOSPHATE REDUCTASE"/>
    <property type="match status" value="1"/>
</dbReference>
<evidence type="ECO:0000313" key="17">
    <source>
        <dbReference type="Proteomes" id="UP001190336"/>
    </source>
</evidence>
<dbReference type="EC" id="3.5.4.26" evidence="14"/>
<dbReference type="InterPro" id="IPR002125">
    <property type="entry name" value="CMP_dCMP_dom"/>
</dbReference>
<keyword evidence="6 14" id="KW-0686">Riboflavin biosynthesis</keyword>
<evidence type="ECO:0000256" key="2">
    <source>
        <dbReference type="ARBA" id="ARBA00004882"/>
    </source>
</evidence>
<gene>
    <name evidence="16" type="primary">ribD</name>
    <name evidence="16" type="ORF">MU0083_002138</name>
</gene>
<dbReference type="SUPFAM" id="SSF53597">
    <property type="entry name" value="Dihydrofolate reductase-like"/>
    <property type="match status" value="1"/>
</dbReference>
<comment type="cofactor">
    <cofactor evidence="14">
        <name>Zn(2+)</name>
        <dbReference type="ChEBI" id="CHEBI:29105"/>
    </cofactor>
    <text evidence="14">Binds 1 zinc ion.</text>
</comment>
<protein>
    <recommendedName>
        <fullName evidence="14">Riboflavin biosynthesis protein RibD</fullName>
    </recommendedName>
    <domain>
        <recommendedName>
            <fullName evidence="14">Diaminohydroxyphosphoribosylaminopyrimidine deaminase</fullName>
            <shortName evidence="14">DRAP deaminase</shortName>
            <ecNumber evidence="14">3.5.4.26</ecNumber>
        </recommendedName>
        <alternativeName>
            <fullName evidence="14">Riboflavin-specific deaminase</fullName>
        </alternativeName>
    </domain>
    <domain>
        <recommendedName>
            <fullName evidence="14">5-amino-6-(5-phosphoribosylamino)uracil reductase</fullName>
            <ecNumber evidence="14">1.1.1.193</ecNumber>
        </recommendedName>
        <alternativeName>
            <fullName evidence="14">HTP reductase</fullName>
        </alternativeName>
    </domain>
</protein>
<comment type="pathway">
    <text evidence="2 14">Cofactor biosynthesis; riboflavin biosynthesis; 5-amino-6-(D-ribitylamino)uracil from GTP: step 2/4.</text>
</comment>
<dbReference type="InterPro" id="IPR016192">
    <property type="entry name" value="APOBEC/CMP_deaminase_Zn-bd"/>
</dbReference>
<dbReference type="Proteomes" id="UP001190336">
    <property type="component" value="Chromosome"/>
</dbReference>
<dbReference type="SUPFAM" id="SSF53927">
    <property type="entry name" value="Cytidine deaminase-like"/>
    <property type="match status" value="1"/>
</dbReference>
<accession>A0ABN9N601</accession>
<dbReference type="Gene3D" id="3.40.430.10">
    <property type="entry name" value="Dihydrofolate Reductase, subunit A"/>
    <property type="match status" value="1"/>
</dbReference>
<proteinExistence type="inferred from homology"/>
<dbReference type="PANTHER" id="PTHR38011">
    <property type="entry name" value="DIHYDROFOLATE REDUCTASE FAMILY PROTEIN (AFU_ORTHOLOGUE AFUA_8G06820)"/>
    <property type="match status" value="1"/>
</dbReference>
<dbReference type="PROSITE" id="PS51747">
    <property type="entry name" value="CYT_DCMP_DEAMINASES_2"/>
    <property type="match status" value="1"/>
</dbReference>
<comment type="catalytic activity">
    <reaction evidence="12 14">
        <text>5-amino-6-(5-phospho-D-ribitylamino)uracil + NADP(+) = 5-amino-6-(5-phospho-D-ribosylamino)uracil + NADPH + H(+)</text>
        <dbReference type="Rhea" id="RHEA:17845"/>
        <dbReference type="ChEBI" id="CHEBI:15378"/>
        <dbReference type="ChEBI" id="CHEBI:57783"/>
        <dbReference type="ChEBI" id="CHEBI:58349"/>
        <dbReference type="ChEBI" id="CHEBI:58421"/>
        <dbReference type="ChEBI" id="CHEBI:58453"/>
        <dbReference type="EC" id="1.1.1.193"/>
    </reaction>
</comment>
<sequence length="343" mass="35961">MSHRHAVEHALDHDAAMLLAIERSQQVKGNTYPNPPVGAVILDRDGRVAGVGGTRPAGEAHAEIAALRRAGELAAGGTAVVTLEPCNHHGRTPPCVDALLAAGVAEVVYAVDDPHPEAGGGAARLAAAGVRVRSGVQADAVVAGPLREWLHKQRTGRPHVTWKYATSIDGRSAAADGSSQWITSEAARADLHRRRAAADAIVVGTGTVLVDDPTLTARLPDGSLADRQPLRVVVGEREISADARVFNEDSHTMVIRTHDPAEVLRALSDRTDVLIEGGPTLAGAFLRAGAIDRILAYVAPILLGGPITAVDDVGVANIARALRWRFDATEQIGPDLLLSLVPH</sequence>
<dbReference type="InterPro" id="IPR050765">
    <property type="entry name" value="Riboflavin_Biosynth_HTPR"/>
</dbReference>
<dbReference type="PIRSF" id="PIRSF006769">
    <property type="entry name" value="RibD"/>
    <property type="match status" value="1"/>
</dbReference>
<dbReference type="InterPro" id="IPR002734">
    <property type="entry name" value="RibDG_C"/>
</dbReference>
<organism evidence="16 17">
    <name type="scientific">[Mycobacterium] kokjensenii</name>
    <dbReference type="NCBI Taxonomy" id="3064287"/>
    <lineage>
        <taxon>Bacteria</taxon>
        <taxon>Bacillati</taxon>
        <taxon>Actinomycetota</taxon>
        <taxon>Actinomycetes</taxon>
        <taxon>Mycobacteriales</taxon>
        <taxon>Mycobacteriaceae</taxon>
        <taxon>Mycolicibacter</taxon>
    </lineage>
</organism>
<dbReference type="PROSITE" id="PS00903">
    <property type="entry name" value="CYT_DCMP_DEAMINASES_1"/>
    <property type="match status" value="1"/>
</dbReference>
<comment type="similarity">
    <text evidence="4 14">In the N-terminal section; belongs to the cytidine and deoxycytidylate deaminase family.</text>
</comment>
<evidence type="ECO:0000256" key="5">
    <source>
        <dbReference type="ARBA" id="ARBA00007417"/>
    </source>
</evidence>